<dbReference type="AlphaFoldDB" id="A9IT71"/>
<dbReference type="InterPro" id="IPR036390">
    <property type="entry name" value="WH_DNA-bd_sf"/>
</dbReference>
<sequence length="295" mass="31627">MDIDLAKTFLAVADSGSFMAAAERLDITQTAVSARVRTLEDQLGRRLFVRNKAGARLTAAGERFARHASTLVQVWERACQQVALPPGREDGISIGAELSLWHPLLADWMVWMHAHCPQVALRADVDSPARLLQGVQDGSLDLAVLYSPAERPGLVAELLAEEKLILVTTDPGGALLPEQYVQVDWGQAFAANHNAAFPELSSPPVSISLGPLALGYLLSVGGSGYFRVGAARPFLDSGRLRRVAGAPEFSYSAYALYATQQRSGVMEQVRQGLHAVAAGLHRPQVPTQTPDSAGL</sequence>
<keyword evidence="4" id="KW-0804">Transcription</keyword>
<name>A9IT71_BORPD</name>
<dbReference type="EMBL" id="AM902716">
    <property type="protein sequence ID" value="CAP43389.1"/>
    <property type="molecule type" value="Genomic_DNA"/>
</dbReference>
<keyword evidence="7" id="KW-1185">Reference proteome</keyword>
<dbReference type="Gene3D" id="1.10.10.10">
    <property type="entry name" value="Winged helix-like DNA-binding domain superfamily/Winged helix DNA-binding domain"/>
    <property type="match status" value="1"/>
</dbReference>
<dbReference type="Gene3D" id="3.40.190.10">
    <property type="entry name" value="Periplasmic binding protein-like II"/>
    <property type="match status" value="1"/>
</dbReference>
<dbReference type="Proteomes" id="UP000001225">
    <property type="component" value="Chromosome"/>
</dbReference>
<dbReference type="PROSITE" id="PS50931">
    <property type="entry name" value="HTH_LYSR"/>
    <property type="match status" value="1"/>
</dbReference>
<evidence type="ECO:0000313" key="6">
    <source>
        <dbReference type="EMBL" id="CAP43389.1"/>
    </source>
</evidence>
<dbReference type="InterPro" id="IPR036388">
    <property type="entry name" value="WH-like_DNA-bd_sf"/>
</dbReference>
<organism evidence="6 7">
    <name type="scientific">Bordetella petrii (strain ATCC BAA-461 / DSM 12804 / CCUG 43448 / CIP 107267 / Se-1111R)</name>
    <dbReference type="NCBI Taxonomy" id="340100"/>
    <lineage>
        <taxon>Bacteria</taxon>
        <taxon>Pseudomonadati</taxon>
        <taxon>Pseudomonadota</taxon>
        <taxon>Betaproteobacteria</taxon>
        <taxon>Burkholderiales</taxon>
        <taxon>Alcaligenaceae</taxon>
        <taxon>Bordetella</taxon>
    </lineage>
</organism>
<accession>A9IT71</accession>
<dbReference type="STRING" id="94624.Bpet3047"/>
<dbReference type="PRINTS" id="PR00039">
    <property type="entry name" value="HTHLYSR"/>
</dbReference>
<evidence type="ECO:0000256" key="2">
    <source>
        <dbReference type="ARBA" id="ARBA00023015"/>
    </source>
</evidence>
<evidence type="ECO:0000256" key="4">
    <source>
        <dbReference type="ARBA" id="ARBA00023163"/>
    </source>
</evidence>
<evidence type="ECO:0000259" key="5">
    <source>
        <dbReference type="PROSITE" id="PS50931"/>
    </source>
</evidence>
<evidence type="ECO:0000313" key="7">
    <source>
        <dbReference type="Proteomes" id="UP000001225"/>
    </source>
</evidence>
<feature type="domain" description="HTH lysR-type" evidence="5">
    <location>
        <begin position="1"/>
        <end position="58"/>
    </location>
</feature>
<evidence type="ECO:0000256" key="3">
    <source>
        <dbReference type="ARBA" id="ARBA00023125"/>
    </source>
</evidence>
<dbReference type="KEGG" id="bpt:Bpet3047"/>
<dbReference type="PANTHER" id="PTHR30579:SF8">
    <property type="entry name" value="HTH-TYPE TRANSCRIPTIONAL REGULATOR HDFR"/>
    <property type="match status" value="1"/>
</dbReference>
<proteinExistence type="inferred from homology"/>
<dbReference type="GO" id="GO:0003677">
    <property type="term" value="F:DNA binding"/>
    <property type="evidence" value="ECO:0007669"/>
    <property type="project" value="UniProtKB-KW"/>
</dbReference>
<comment type="similarity">
    <text evidence="1">Belongs to the LysR transcriptional regulatory family.</text>
</comment>
<keyword evidence="2" id="KW-0805">Transcription regulation</keyword>
<dbReference type="PANTHER" id="PTHR30579">
    <property type="entry name" value="TRANSCRIPTIONAL REGULATOR"/>
    <property type="match status" value="1"/>
</dbReference>
<dbReference type="InterPro" id="IPR000847">
    <property type="entry name" value="LysR_HTH_N"/>
</dbReference>
<dbReference type="Pfam" id="PF03466">
    <property type="entry name" value="LysR_substrate"/>
    <property type="match status" value="1"/>
</dbReference>
<dbReference type="SUPFAM" id="SSF53850">
    <property type="entry name" value="Periplasmic binding protein-like II"/>
    <property type="match status" value="1"/>
</dbReference>
<dbReference type="eggNOG" id="COG0583">
    <property type="taxonomic scope" value="Bacteria"/>
</dbReference>
<evidence type="ECO:0000256" key="1">
    <source>
        <dbReference type="ARBA" id="ARBA00009437"/>
    </source>
</evidence>
<dbReference type="InterPro" id="IPR005119">
    <property type="entry name" value="LysR_subst-bd"/>
</dbReference>
<gene>
    <name evidence="6" type="ordered locus">Bpet3047</name>
</gene>
<dbReference type="Pfam" id="PF00126">
    <property type="entry name" value="HTH_1"/>
    <property type="match status" value="1"/>
</dbReference>
<dbReference type="InterPro" id="IPR050176">
    <property type="entry name" value="LTTR"/>
</dbReference>
<keyword evidence="3" id="KW-0238">DNA-binding</keyword>
<dbReference type="GO" id="GO:0003700">
    <property type="term" value="F:DNA-binding transcription factor activity"/>
    <property type="evidence" value="ECO:0007669"/>
    <property type="project" value="InterPro"/>
</dbReference>
<protein>
    <submittedName>
        <fullName evidence="6">Transcriptional regulator, LysR-family</fullName>
    </submittedName>
</protein>
<dbReference type="SUPFAM" id="SSF46785">
    <property type="entry name" value="Winged helix' DNA-binding domain"/>
    <property type="match status" value="1"/>
</dbReference>
<dbReference type="FunFam" id="1.10.10.10:FF:000001">
    <property type="entry name" value="LysR family transcriptional regulator"/>
    <property type="match status" value="1"/>
</dbReference>
<reference evidence="6 7" key="1">
    <citation type="journal article" date="2008" name="BMC Genomics">
        <title>The missing link: Bordetella petrii is endowed with both the metabolic versatility of environmental bacteria and virulence traits of pathogenic Bordetellae.</title>
        <authorList>
            <person name="Gross R."/>
            <person name="Guzman C.A."/>
            <person name="Sebaihia M."/>
            <person name="Martins Dos Santos V.A."/>
            <person name="Pieper D.H."/>
            <person name="Koebnik R."/>
            <person name="Lechner M."/>
            <person name="Bartels D."/>
            <person name="Buhrmester J."/>
            <person name="Choudhuri J.V."/>
            <person name="Ebensen T."/>
            <person name="Gaigalat L."/>
            <person name="Herrmann S."/>
            <person name="Khachane A.N."/>
            <person name="Larisch C."/>
            <person name="Link S."/>
            <person name="Linke B."/>
            <person name="Meyer F."/>
            <person name="Mormann S."/>
            <person name="Nakunst D."/>
            <person name="Rueckert C."/>
            <person name="Schneiker-Bekel S."/>
            <person name="Schulze K."/>
            <person name="Vorhoelter F.J."/>
            <person name="Yevsa T."/>
            <person name="Engle J.T."/>
            <person name="Goldman W.E."/>
            <person name="Puehler A."/>
            <person name="Goebel U.B."/>
            <person name="Goesmann A."/>
            <person name="Bloecker H."/>
            <person name="Kaiser O."/>
            <person name="Martinez-Arias R."/>
        </authorList>
    </citation>
    <scope>NUCLEOTIDE SEQUENCE [LARGE SCALE GENOMIC DNA]</scope>
    <source>
        <strain evidence="7">ATCC BAA-461 / DSM 12804 / CCUG 43448 / CIP 107267 / Se-1111R</strain>
    </source>
</reference>